<dbReference type="AlphaFoldDB" id="A0A1G6M787"/>
<feature type="signal peptide" evidence="2">
    <location>
        <begin position="1"/>
        <end position="19"/>
    </location>
</feature>
<feature type="compositionally biased region" description="Basic and acidic residues" evidence="1">
    <location>
        <begin position="28"/>
        <end position="78"/>
    </location>
</feature>
<evidence type="ECO:0000313" key="4">
    <source>
        <dbReference type="Proteomes" id="UP000199060"/>
    </source>
</evidence>
<dbReference type="PROSITE" id="PS51257">
    <property type="entry name" value="PROKAR_LIPOPROTEIN"/>
    <property type="match status" value="1"/>
</dbReference>
<evidence type="ECO:0000256" key="2">
    <source>
        <dbReference type="SAM" id="SignalP"/>
    </source>
</evidence>
<organism evidence="3 4">
    <name type="scientific">Algoriphagus faecimaris</name>
    <dbReference type="NCBI Taxonomy" id="686796"/>
    <lineage>
        <taxon>Bacteria</taxon>
        <taxon>Pseudomonadati</taxon>
        <taxon>Bacteroidota</taxon>
        <taxon>Cytophagia</taxon>
        <taxon>Cytophagales</taxon>
        <taxon>Cyclobacteriaceae</taxon>
        <taxon>Algoriphagus</taxon>
    </lineage>
</organism>
<name>A0A1G6M787_9BACT</name>
<keyword evidence="2" id="KW-0732">Signal</keyword>
<proteinExistence type="predicted"/>
<dbReference type="RefSeq" id="WP_240507856.1">
    <property type="nucleotide sequence ID" value="NZ_FNAC01000001.1"/>
</dbReference>
<feature type="region of interest" description="Disordered" evidence="1">
    <location>
        <begin position="20"/>
        <end position="78"/>
    </location>
</feature>
<dbReference type="EMBL" id="FNAC01000001">
    <property type="protein sequence ID" value="SDC51301.1"/>
    <property type="molecule type" value="Genomic_DNA"/>
</dbReference>
<accession>A0A1G6M787</accession>
<reference evidence="4" key="1">
    <citation type="submission" date="2016-10" db="EMBL/GenBank/DDBJ databases">
        <authorList>
            <person name="Varghese N."/>
            <person name="Submissions S."/>
        </authorList>
    </citation>
    <scope>NUCLEOTIDE SEQUENCE [LARGE SCALE GENOMIC DNA]</scope>
    <source>
        <strain evidence="4">DSM 23095</strain>
    </source>
</reference>
<gene>
    <name evidence="3" type="ORF">SAMN04488104_100140</name>
</gene>
<keyword evidence="4" id="KW-1185">Reference proteome</keyword>
<evidence type="ECO:0000313" key="3">
    <source>
        <dbReference type="EMBL" id="SDC51301.1"/>
    </source>
</evidence>
<sequence length="78" mass="8223">MKKLKTIFMMLALAGFVFGTGLSSCGGKKADTTEESSEHPAEEGSEHPAEEGSEHPSEGAEHPTEGDSSEHPSEHPSN</sequence>
<protein>
    <submittedName>
        <fullName evidence="3">Uncharacterized protein</fullName>
    </submittedName>
</protein>
<feature type="chain" id="PRO_5011460545" evidence="2">
    <location>
        <begin position="20"/>
        <end position="78"/>
    </location>
</feature>
<evidence type="ECO:0000256" key="1">
    <source>
        <dbReference type="SAM" id="MobiDB-lite"/>
    </source>
</evidence>
<dbReference type="Proteomes" id="UP000199060">
    <property type="component" value="Unassembled WGS sequence"/>
</dbReference>